<dbReference type="AlphaFoldDB" id="A0A0R3KWB7"/>
<sequence>MRTSGAVVNRASASPKPLTGRKVLFMLLAFFGVVIGVNLTMIRLASMTLPGTEVDSAYAASLAYEKEIAAAREQDARSWKVDAHLARSADGDTALEVKARDGSGKALTGLKFTGRLERPTDRRADRVIALSEVTGGIYRGSGRAVGPGQWNLVLESEADGRRLFMSRNRVVLN</sequence>
<dbReference type="Pfam" id="PF05751">
    <property type="entry name" value="FixH"/>
    <property type="match status" value="1"/>
</dbReference>
<comment type="caution">
    <text evidence="2">The sequence shown here is derived from an EMBL/GenBank/DDBJ whole genome shotgun (WGS) entry which is preliminary data.</text>
</comment>
<dbReference type="PIRSF" id="PIRSF011386">
    <property type="entry name" value="FixH"/>
    <property type="match status" value="1"/>
</dbReference>
<dbReference type="EMBL" id="LLXX01000187">
    <property type="protein sequence ID" value="KRQ97087.1"/>
    <property type="molecule type" value="Genomic_DNA"/>
</dbReference>
<reference evidence="2 3" key="1">
    <citation type="submission" date="2014-03" db="EMBL/GenBank/DDBJ databases">
        <title>Bradyrhizobium valentinum sp. nov., isolated from effective nodules of Lupinus mariae-josephae, a lupine endemic of basic-lime soils in Eastern Spain.</title>
        <authorList>
            <person name="Duran D."/>
            <person name="Rey L."/>
            <person name="Navarro A."/>
            <person name="Busquets A."/>
            <person name="Imperial J."/>
            <person name="Ruiz-Argueso T."/>
        </authorList>
    </citation>
    <scope>NUCLEOTIDE SEQUENCE [LARGE SCALE GENOMIC DNA]</scope>
    <source>
        <strain evidence="2 3">LmjM3</strain>
    </source>
</reference>
<proteinExistence type="predicted"/>
<evidence type="ECO:0000256" key="1">
    <source>
        <dbReference type="SAM" id="Phobius"/>
    </source>
</evidence>
<keyword evidence="1" id="KW-0472">Membrane</keyword>
<protein>
    <submittedName>
        <fullName evidence="2">Nitrogen fixation protein FixH</fullName>
    </submittedName>
</protein>
<keyword evidence="1" id="KW-0812">Transmembrane</keyword>
<gene>
    <name evidence="2" type="ORF">CP49_28975</name>
</gene>
<evidence type="ECO:0000313" key="3">
    <source>
        <dbReference type="Proteomes" id="UP000051913"/>
    </source>
</evidence>
<keyword evidence="3" id="KW-1185">Reference proteome</keyword>
<dbReference type="Proteomes" id="UP000051913">
    <property type="component" value="Unassembled WGS sequence"/>
</dbReference>
<accession>A0A0R3KWB7</accession>
<feature type="transmembrane region" description="Helical" evidence="1">
    <location>
        <begin position="23"/>
        <end position="42"/>
    </location>
</feature>
<evidence type="ECO:0000313" key="2">
    <source>
        <dbReference type="EMBL" id="KRQ97087.1"/>
    </source>
</evidence>
<dbReference type="InterPro" id="IPR008620">
    <property type="entry name" value="FixH"/>
</dbReference>
<dbReference type="InterPro" id="IPR018037">
    <property type="entry name" value="FixH_proteobacterial"/>
</dbReference>
<dbReference type="STRING" id="1518501.CQ10_27355"/>
<keyword evidence="1" id="KW-1133">Transmembrane helix</keyword>
<organism evidence="2 3">
    <name type="scientific">Bradyrhizobium valentinum</name>
    <dbReference type="NCBI Taxonomy" id="1518501"/>
    <lineage>
        <taxon>Bacteria</taxon>
        <taxon>Pseudomonadati</taxon>
        <taxon>Pseudomonadota</taxon>
        <taxon>Alphaproteobacteria</taxon>
        <taxon>Hyphomicrobiales</taxon>
        <taxon>Nitrobacteraceae</taxon>
        <taxon>Bradyrhizobium</taxon>
    </lineage>
</organism>
<dbReference type="RefSeq" id="WP_057854475.1">
    <property type="nucleotide sequence ID" value="NZ_LLXX01000187.1"/>
</dbReference>
<name>A0A0R3KWB7_9BRAD</name>